<evidence type="ECO:0000259" key="2">
    <source>
        <dbReference type="PROSITE" id="PS50878"/>
    </source>
</evidence>
<dbReference type="GO" id="GO:0003676">
    <property type="term" value="F:nucleic acid binding"/>
    <property type="evidence" value="ECO:0007669"/>
    <property type="project" value="InterPro"/>
</dbReference>
<dbReference type="Pfam" id="PF14529">
    <property type="entry name" value="Exo_endo_phos_2"/>
    <property type="match status" value="1"/>
</dbReference>
<dbReference type="InterPro" id="IPR036691">
    <property type="entry name" value="Endo/exonu/phosph_ase_sf"/>
</dbReference>
<dbReference type="AlphaFoldDB" id="A0A4Y2B7J2"/>
<dbReference type="PROSITE" id="PS50879">
    <property type="entry name" value="RNASE_H_1"/>
    <property type="match status" value="1"/>
</dbReference>
<organism evidence="4 5">
    <name type="scientific">Araneus ventricosus</name>
    <name type="common">Orbweaver spider</name>
    <name type="synonym">Epeira ventricosa</name>
    <dbReference type="NCBI Taxonomy" id="182803"/>
    <lineage>
        <taxon>Eukaryota</taxon>
        <taxon>Metazoa</taxon>
        <taxon>Ecdysozoa</taxon>
        <taxon>Arthropoda</taxon>
        <taxon>Chelicerata</taxon>
        <taxon>Arachnida</taxon>
        <taxon>Araneae</taxon>
        <taxon>Araneomorphae</taxon>
        <taxon>Entelegynae</taxon>
        <taxon>Araneoidea</taxon>
        <taxon>Araneidae</taxon>
        <taxon>Araneus</taxon>
    </lineage>
</organism>
<dbReference type="CDD" id="cd01650">
    <property type="entry name" value="RT_nLTR_like"/>
    <property type="match status" value="1"/>
</dbReference>
<proteinExistence type="predicted"/>
<evidence type="ECO:0008006" key="6">
    <source>
        <dbReference type="Google" id="ProtNLM"/>
    </source>
</evidence>
<dbReference type="GO" id="GO:0042575">
    <property type="term" value="C:DNA polymerase complex"/>
    <property type="evidence" value="ECO:0007669"/>
    <property type="project" value="UniProtKB-ARBA"/>
</dbReference>
<evidence type="ECO:0000313" key="5">
    <source>
        <dbReference type="Proteomes" id="UP000499080"/>
    </source>
</evidence>
<name>A0A4Y2B7J2_ARAVE</name>
<dbReference type="InterPro" id="IPR002156">
    <property type="entry name" value="RNaseH_domain"/>
</dbReference>
<dbReference type="Gene3D" id="3.60.10.10">
    <property type="entry name" value="Endonuclease/exonuclease/phosphatase"/>
    <property type="match status" value="1"/>
</dbReference>
<dbReference type="SUPFAM" id="SSF56672">
    <property type="entry name" value="DNA/RNA polymerases"/>
    <property type="match status" value="1"/>
</dbReference>
<evidence type="ECO:0000256" key="1">
    <source>
        <dbReference type="SAM" id="Phobius"/>
    </source>
</evidence>
<dbReference type="PROSITE" id="PS50878">
    <property type="entry name" value="RT_POL"/>
    <property type="match status" value="1"/>
</dbReference>
<keyword evidence="1" id="KW-1133">Transmembrane helix</keyword>
<dbReference type="GO" id="GO:0071897">
    <property type="term" value="P:DNA biosynthetic process"/>
    <property type="evidence" value="ECO:0007669"/>
    <property type="project" value="UniProtKB-ARBA"/>
</dbReference>
<keyword evidence="1" id="KW-0472">Membrane</keyword>
<dbReference type="Gene3D" id="3.30.420.10">
    <property type="entry name" value="Ribonuclease H-like superfamily/Ribonuclease H"/>
    <property type="match status" value="1"/>
</dbReference>
<dbReference type="InterPro" id="IPR043502">
    <property type="entry name" value="DNA/RNA_pol_sf"/>
</dbReference>
<dbReference type="Proteomes" id="UP000499080">
    <property type="component" value="Unassembled WGS sequence"/>
</dbReference>
<feature type="domain" description="RNase H type-1" evidence="3">
    <location>
        <begin position="859"/>
        <end position="991"/>
    </location>
</feature>
<evidence type="ECO:0000259" key="3">
    <source>
        <dbReference type="PROSITE" id="PS50879"/>
    </source>
</evidence>
<reference evidence="4 5" key="1">
    <citation type="journal article" date="2019" name="Sci. Rep.">
        <title>Orb-weaving spider Araneus ventricosus genome elucidates the spidroin gene catalogue.</title>
        <authorList>
            <person name="Kono N."/>
            <person name="Nakamura H."/>
            <person name="Ohtoshi R."/>
            <person name="Moran D.A.P."/>
            <person name="Shinohara A."/>
            <person name="Yoshida Y."/>
            <person name="Fujiwara M."/>
            <person name="Mori M."/>
            <person name="Tomita M."/>
            <person name="Arakawa K."/>
        </authorList>
    </citation>
    <scope>NUCLEOTIDE SEQUENCE [LARGE SCALE GENOMIC DNA]</scope>
</reference>
<protein>
    <recommendedName>
        <fullName evidence="6">Retrovirus-related Pol polyprotein from type-1 retrotransposable element R1</fullName>
    </recommendedName>
</protein>
<keyword evidence="1" id="KW-0812">Transmembrane</keyword>
<keyword evidence="5" id="KW-1185">Reference proteome</keyword>
<dbReference type="InterPro" id="IPR012337">
    <property type="entry name" value="RNaseH-like_sf"/>
</dbReference>
<dbReference type="CDD" id="cd09276">
    <property type="entry name" value="Rnase_HI_RT_non_LTR"/>
    <property type="match status" value="1"/>
</dbReference>
<dbReference type="OrthoDB" id="2752996at2759"/>
<comment type="caution">
    <text evidence="4">The sequence shown here is derived from an EMBL/GenBank/DDBJ whole genome shotgun (WGS) entry which is preliminary data.</text>
</comment>
<dbReference type="PANTHER" id="PTHR19446">
    <property type="entry name" value="REVERSE TRANSCRIPTASES"/>
    <property type="match status" value="1"/>
</dbReference>
<accession>A0A4Y2B7J2</accession>
<feature type="domain" description="Reverse transcriptase" evidence="2">
    <location>
        <begin position="426"/>
        <end position="686"/>
    </location>
</feature>
<dbReference type="InterPro" id="IPR000477">
    <property type="entry name" value="RT_dom"/>
</dbReference>
<dbReference type="InterPro" id="IPR005135">
    <property type="entry name" value="Endo/exonuclease/phosphatase"/>
</dbReference>
<dbReference type="Pfam" id="PF00075">
    <property type="entry name" value="RNase_H"/>
    <property type="match status" value="1"/>
</dbReference>
<dbReference type="SUPFAM" id="SSF53098">
    <property type="entry name" value="Ribonuclease H-like"/>
    <property type="match status" value="1"/>
</dbReference>
<dbReference type="EMBL" id="BGPR01000053">
    <property type="protein sequence ID" value="GBL87369.1"/>
    <property type="molecule type" value="Genomic_DNA"/>
</dbReference>
<evidence type="ECO:0000313" key="4">
    <source>
        <dbReference type="EMBL" id="GBL87369.1"/>
    </source>
</evidence>
<feature type="transmembrane region" description="Helical" evidence="1">
    <location>
        <begin position="1189"/>
        <end position="1210"/>
    </location>
</feature>
<feature type="transmembrane region" description="Helical" evidence="1">
    <location>
        <begin position="1154"/>
        <end position="1177"/>
    </location>
</feature>
<gene>
    <name evidence="4" type="primary">R1A1-elementORF2_584</name>
    <name evidence="4" type="ORF">AVEN_118323_1</name>
</gene>
<dbReference type="SUPFAM" id="SSF56219">
    <property type="entry name" value="DNase I-like"/>
    <property type="match status" value="1"/>
</dbReference>
<dbReference type="GO" id="GO:0004523">
    <property type="term" value="F:RNA-DNA hybrid ribonuclease activity"/>
    <property type="evidence" value="ECO:0007669"/>
    <property type="project" value="InterPro"/>
</dbReference>
<dbReference type="Pfam" id="PF00078">
    <property type="entry name" value="RVT_1"/>
    <property type="match status" value="1"/>
</dbReference>
<dbReference type="InterPro" id="IPR036397">
    <property type="entry name" value="RNaseH_sf"/>
</dbReference>
<sequence length="1215" mass="137549">MARSGKALVSIRNPLINLLIRHEGEYVVALDAMVGSDTITVVCFYFPPSLPQARMVRELQEVLDLLSSPNVIIAGDANVRSSLWGPDIPDHRPLDEGGPLVDLILARRLHIWNDPSSPPTFETERGRSWIDVTLSTPLLSPRKAEWIVHPTILSDHNPITFIVAGGSGAPSPVSPSRLSPRRIFKIAREVTLFYQRFGPEIDNISTKDQLDMWVAKITDYIQSLSAFNVLKKDSRMRVPWWDSSLDIQRKKTRALRARFLRCHHPLERLRRRILFKRAAAQYKFMIKTKSRICFNQLCYQLTKNNPFDLPYKLAAGKIPARTVLRGVKADDGTLTTSVPDTVRTIVQTLFPRDDDSLDTPTQKAIRCYVLQYENSIIDPPFTMAEIHGALNAFRPKKTPGLDGITVELVKRIFQFCPAILLSLMNACLRVKCFPSSWKISKLLLLSKPGRDLSLPASYRPICLLNVLSKLLDKLITFRLTHLFSTKGLLHERQHGFRIGKSCETANNNLWEEIQAALRSKGKVSLISLDVQGAFDTVWQPSILHRLTAAQCPMNIFQLVRDYFLERTVQFHFNGESWSFPDNRGVPQGSCSGPFYWNIVLDTIFTVNLPAGCTIQAFADDLILLVKGISKGDIENKSRVALDRLAQWAQKHKLQFNLDKTILMPITFGGRLTMTDPPRVSFNGHIIQSQKGFRYLGVWWDSGLTFTDHFNKVRKRVDLLSYRLSVVADRFFSRHASLRLRIYLGAIEPFILYGYGAWGNRLHLQKLRSTLNSIQRRPLLQITGAYRTVSTVALQVLVGVLPLDLKALEALTKFRVKVLRRDSVVGDCTFSSSQYLSRVNVFDTHPSKWMVHHFSYAAPLGSDIEIFSDGSKMNGKVGCSVIVYYHGQLIHAEGYRLNDEASVYQAELSGLTLALSFVQRILHWDSVRIFTDSLSLLQALKAAHTTDPAIWRLKDTLRDIEQHRVLSLHWVKAHVGTEGNEMADMVAKQATTKDVTDLVLLRPFHQINSVLKAELIRQWQARWFLSLNGRTTAEFFPQVSLQPHLYNRRIMQILTGHGRFPSYFCRFSIMEHDQCECGQRGDVFHYLRSCPRTGDLRSKLVFDPEYPPSLFENTANIPILDLLVLRVGSTKNLQVCYTNVPGTTVHCTERRLVPFLGLLPIAASICGHIASSVAVFGLPDLLVWVTEQTLLNFMISCATVSCVIGILCFALETNVP</sequence>